<evidence type="ECO:0000313" key="3">
    <source>
        <dbReference type="Proteomes" id="UP000242814"/>
    </source>
</evidence>
<feature type="compositionally biased region" description="Polar residues" evidence="1">
    <location>
        <begin position="14"/>
        <end position="31"/>
    </location>
</feature>
<name>A0A1D2JLN0_PARBR</name>
<evidence type="ECO:0000313" key="2">
    <source>
        <dbReference type="EMBL" id="ODH41424.1"/>
    </source>
</evidence>
<proteinExistence type="predicted"/>
<dbReference type="VEuPathDB" id="FungiDB:PABG_07672"/>
<dbReference type="EMBL" id="LZYO01000033">
    <property type="protein sequence ID" value="ODH41424.1"/>
    <property type="molecule type" value="Genomic_DNA"/>
</dbReference>
<dbReference type="OrthoDB" id="10327642at2759"/>
<sequence length="166" mass="17946">MSGIEDPWNAGKRAQQQASQSDPRRSSSGMQGSEAYNPAYDQGDVPPPEDFDPQPSQRYGEQHRQYGQLSVGRSPQTLPTQQAQGRPRSQGLGLHGMKGSDNLEDPPQLGTRSQRGSQSTEASDITTESKDAGDEEGDKSGSIFGRIGAKMDDKVSEAKAKVKNIR</sequence>
<feature type="compositionally biased region" description="Polar residues" evidence="1">
    <location>
        <begin position="110"/>
        <end position="126"/>
    </location>
</feature>
<protein>
    <submittedName>
        <fullName evidence="2">Uncharacterized protein</fullName>
    </submittedName>
</protein>
<accession>A0A1D2JLN0</accession>
<feature type="compositionally biased region" description="Basic and acidic residues" evidence="1">
    <location>
        <begin position="149"/>
        <end position="160"/>
    </location>
</feature>
<dbReference type="AlphaFoldDB" id="A0A1D2JLN0"/>
<reference evidence="2 3" key="1">
    <citation type="submission" date="2016-06" db="EMBL/GenBank/DDBJ databases">
        <authorList>
            <person name="Kjaerup R.B."/>
            <person name="Dalgaard T.S."/>
            <person name="Juul-Madsen H.R."/>
        </authorList>
    </citation>
    <scope>NUCLEOTIDE SEQUENCE [LARGE SCALE GENOMIC DNA]</scope>
    <source>
        <strain evidence="2 3">Pb300</strain>
    </source>
</reference>
<dbReference type="Proteomes" id="UP000242814">
    <property type="component" value="Unassembled WGS sequence"/>
</dbReference>
<organism evidence="2 3">
    <name type="scientific">Paracoccidioides brasiliensis</name>
    <dbReference type="NCBI Taxonomy" id="121759"/>
    <lineage>
        <taxon>Eukaryota</taxon>
        <taxon>Fungi</taxon>
        <taxon>Dikarya</taxon>
        <taxon>Ascomycota</taxon>
        <taxon>Pezizomycotina</taxon>
        <taxon>Eurotiomycetes</taxon>
        <taxon>Eurotiomycetidae</taxon>
        <taxon>Onygenales</taxon>
        <taxon>Ajellomycetaceae</taxon>
        <taxon>Paracoccidioides</taxon>
    </lineage>
</organism>
<comment type="caution">
    <text evidence="2">The sequence shown here is derived from an EMBL/GenBank/DDBJ whole genome shotgun (WGS) entry which is preliminary data.</text>
</comment>
<feature type="region of interest" description="Disordered" evidence="1">
    <location>
        <begin position="1"/>
        <end position="166"/>
    </location>
</feature>
<feature type="compositionally biased region" description="Polar residues" evidence="1">
    <location>
        <begin position="54"/>
        <end position="84"/>
    </location>
</feature>
<dbReference type="VEuPathDB" id="FungiDB:PADG_01208"/>
<dbReference type="OMA" id="GMRSENW"/>
<gene>
    <name evidence="2" type="ORF">ACO22_01384</name>
</gene>
<evidence type="ECO:0000256" key="1">
    <source>
        <dbReference type="SAM" id="MobiDB-lite"/>
    </source>
</evidence>